<dbReference type="InterPro" id="IPR006101">
    <property type="entry name" value="Glyco_hydro_2"/>
</dbReference>
<evidence type="ECO:0008006" key="7">
    <source>
        <dbReference type="Google" id="ProtNLM"/>
    </source>
</evidence>
<feature type="domain" description="Glycosyl hydrolases family 2 sugar binding" evidence="4">
    <location>
        <begin position="74"/>
        <end position="149"/>
    </location>
</feature>
<dbReference type="PRINTS" id="PR00132">
    <property type="entry name" value="GLHYDRLASE2"/>
</dbReference>
<gene>
    <name evidence="5" type="ORF">B7R22_16760</name>
</gene>
<dbReference type="InterPro" id="IPR017853">
    <property type="entry name" value="GH"/>
</dbReference>
<dbReference type="PANTHER" id="PTHR42732">
    <property type="entry name" value="BETA-GALACTOSIDASE"/>
    <property type="match status" value="1"/>
</dbReference>
<dbReference type="GO" id="GO:0004553">
    <property type="term" value="F:hydrolase activity, hydrolyzing O-glycosyl compounds"/>
    <property type="evidence" value="ECO:0007669"/>
    <property type="project" value="InterPro"/>
</dbReference>
<reference evidence="5 6" key="1">
    <citation type="submission" date="2017-04" db="EMBL/GenBank/DDBJ databases">
        <title>Comparative genome analysis of Subtercola boreus.</title>
        <authorList>
            <person name="Cho Y.-J."/>
            <person name="Cho A."/>
            <person name="Kim O.-S."/>
            <person name="Lee J.-I."/>
        </authorList>
    </citation>
    <scope>NUCLEOTIDE SEQUENCE [LARGE SCALE GENOMIC DNA]</scope>
    <source>
        <strain evidence="5 6">P27479</strain>
    </source>
</reference>
<dbReference type="SUPFAM" id="SSF49303">
    <property type="entry name" value="beta-Galactosidase/glucuronidase domain"/>
    <property type="match status" value="1"/>
</dbReference>
<dbReference type="Gene3D" id="3.20.20.80">
    <property type="entry name" value="Glycosidases"/>
    <property type="match status" value="1"/>
</dbReference>
<evidence type="ECO:0000313" key="5">
    <source>
        <dbReference type="EMBL" id="RFA12085.1"/>
    </source>
</evidence>
<dbReference type="SUPFAM" id="SSF49785">
    <property type="entry name" value="Galactose-binding domain-like"/>
    <property type="match status" value="1"/>
</dbReference>
<comment type="similarity">
    <text evidence="1">Belongs to the glycosyl hydrolase 2 family.</text>
</comment>
<feature type="compositionally biased region" description="Polar residues" evidence="2">
    <location>
        <begin position="1"/>
        <end position="13"/>
    </location>
</feature>
<dbReference type="EMBL" id="NBXB01000045">
    <property type="protein sequence ID" value="RFA12085.1"/>
    <property type="molecule type" value="Genomic_DNA"/>
</dbReference>
<dbReference type="AlphaFoldDB" id="A0A3E0VR24"/>
<dbReference type="GO" id="GO:0005975">
    <property type="term" value="P:carbohydrate metabolic process"/>
    <property type="evidence" value="ECO:0007669"/>
    <property type="project" value="InterPro"/>
</dbReference>
<evidence type="ECO:0000259" key="3">
    <source>
        <dbReference type="Pfam" id="PF02836"/>
    </source>
</evidence>
<dbReference type="InterPro" id="IPR008979">
    <property type="entry name" value="Galactose-bd-like_sf"/>
</dbReference>
<evidence type="ECO:0000313" key="6">
    <source>
        <dbReference type="Proteomes" id="UP000256541"/>
    </source>
</evidence>
<dbReference type="OrthoDB" id="9762066at2"/>
<dbReference type="InterPro" id="IPR051913">
    <property type="entry name" value="GH2_Domain-Containing"/>
</dbReference>
<dbReference type="InterPro" id="IPR006104">
    <property type="entry name" value="Glyco_hydro_2_N"/>
</dbReference>
<accession>A0A3E0VR24</accession>
<feature type="region of interest" description="Disordered" evidence="2">
    <location>
        <begin position="1"/>
        <end position="21"/>
    </location>
</feature>
<proteinExistence type="inferred from homology"/>
<evidence type="ECO:0000259" key="4">
    <source>
        <dbReference type="Pfam" id="PF02837"/>
    </source>
</evidence>
<dbReference type="InterPro" id="IPR036156">
    <property type="entry name" value="Beta-gal/glucu_dom_sf"/>
</dbReference>
<evidence type="ECO:0000256" key="1">
    <source>
        <dbReference type="ARBA" id="ARBA00007401"/>
    </source>
</evidence>
<feature type="domain" description="Glycoside hydrolase family 2 catalytic" evidence="3">
    <location>
        <begin position="312"/>
        <end position="528"/>
    </location>
</feature>
<dbReference type="Gene3D" id="2.60.120.260">
    <property type="entry name" value="Galactose-binding domain-like"/>
    <property type="match status" value="1"/>
</dbReference>
<dbReference type="SUPFAM" id="SSF51445">
    <property type="entry name" value="(Trans)glycosidases"/>
    <property type="match status" value="1"/>
</dbReference>
<sequence length="650" mass="72459">MSAHTHSPLSHSAGTHPRPQLTRNDWYSLSGEWEFAYDAERSESLAAAVQSVVFDQVITVPFAPETEASGINEKGFHPVVWYRRELTAADVQKAGYPGQGEKVLIHFGAVDYRADVWLNGAYLGHHEGGSTPFTFDITDVLRPGTPTILIVRAEDDPRDVEQPRGKQDWREEPHGIWYHRTTGIWQPVWLEAVPATYITDATWSTDLSESTVSLALELDARPTDPVIVTVELSHDGKVLAQSRFRQDAARGRTILVLPGQENGQEYGSLLWTPETPRLIDARITVETAHSITAASTIDAVDSYLGLRDVGWREGHFLLNDRPYYLRSVLDQGYWPESHLTAPDDDAFRREVQLIKDLGFNAVRVHQKIEDPRFFFWADRLGLLAWAENGSSYQFSTTAIERMTAEWAAAIRRDRSHPSIVTWVPLNESWGVQHISRDPAQLAYARTLYFLTKALDPSRLVVGNDGWELADTDIWAIHDYSTTREELTANFSDRAVVEKMIGGIGPLGRTIDLLRQGAQDKPVMVTEFGGIGFAPGQSTEAWGYETATTSAEFSALLKELFEGIQSSPVLAGYCYTQLTDTLQEANGLLDAHRRPKLPLAEIRSIVLGEHISTASHRRPKGPIEKPMAVPRIVPEPHGEAHTPSHSAPLTA</sequence>
<protein>
    <recommendedName>
        <fullName evidence="7">Glycoside hydrolase family 2</fullName>
    </recommendedName>
</protein>
<evidence type="ECO:0000256" key="2">
    <source>
        <dbReference type="SAM" id="MobiDB-lite"/>
    </source>
</evidence>
<name>A0A3E0VR24_9MICO</name>
<dbReference type="Pfam" id="PF02837">
    <property type="entry name" value="Glyco_hydro_2_N"/>
    <property type="match status" value="1"/>
</dbReference>
<dbReference type="PANTHER" id="PTHR42732:SF3">
    <property type="entry name" value="HYDROLASE"/>
    <property type="match status" value="1"/>
</dbReference>
<dbReference type="Pfam" id="PF02836">
    <property type="entry name" value="Glyco_hydro_2_C"/>
    <property type="match status" value="1"/>
</dbReference>
<organism evidence="5 6">
    <name type="scientific">Subtercola boreus</name>
    <dbReference type="NCBI Taxonomy" id="120213"/>
    <lineage>
        <taxon>Bacteria</taxon>
        <taxon>Bacillati</taxon>
        <taxon>Actinomycetota</taxon>
        <taxon>Actinomycetes</taxon>
        <taxon>Micrococcales</taxon>
        <taxon>Microbacteriaceae</taxon>
        <taxon>Subtercola</taxon>
    </lineage>
</organism>
<dbReference type="InterPro" id="IPR006103">
    <property type="entry name" value="Glyco_hydro_2_cat"/>
</dbReference>
<dbReference type="Proteomes" id="UP000256541">
    <property type="component" value="Unassembled WGS sequence"/>
</dbReference>
<comment type="caution">
    <text evidence="5">The sequence shown here is derived from an EMBL/GenBank/DDBJ whole genome shotgun (WGS) entry which is preliminary data.</text>
</comment>